<keyword evidence="4" id="KW-0677">Repeat</keyword>
<evidence type="ECO:0000256" key="10">
    <source>
        <dbReference type="ARBA" id="ARBA00023242"/>
    </source>
</evidence>
<dbReference type="Pfam" id="PF00096">
    <property type="entry name" value="zf-C2H2"/>
    <property type="match status" value="2"/>
</dbReference>
<comment type="subcellular location">
    <subcellularLocation>
        <location evidence="1">Nucleus</location>
    </subcellularLocation>
</comment>
<feature type="domain" description="C2H2-type" evidence="12">
    <location>
        <begin position="62"/>
        <end position="90"/>
    </location>
</feature>
<dbReference type="AlphaFoldDB" id="A0ABD2WTE3"/>
<accession>A0ABD2WTE3</accession>
<evidence type="ECO:0000256" key="7">
    <source>
        <dbReference type="ARBA" id="ARBA00023015"/>
    </source>
</evidence>
<organism evidence="13 14">
    <name type="scientific">Trichogramma kaykai</name>
    <dbReference type="NCBI Taxonomy" id="54128"/>
    <lineage>
        <taxon>Eukaryota</taxon>
        <taxon>Metazoa</taxon>
        <taxon>Ecdysozoa</taxon>
        <taxon>Arthropoda</taxon>
        <taxon>Hexapoda</taxon>
        <taxon>Insecta</taxon>
        <taxon>Pterygota</taxon>
        <taxon>Neoptera</taxon>
        <taxon>Endopterygota</taxon>
        <taxon>Hymenoptera</taxon>
        <taxon>Apocrita</taxon>
        <taxon>Proctotrupomorpha</taxon>
        <taxon>Chalcidoidea</taxon>
        <taxon>Trichogrammatidae</taxon>
        <taxon>Trichogramma</taxon>
    </lineage>
</organism>
<keyword evidence="6" id="KW-0862">Zinc</keyword>
<evidence type="ECO:0000256" key="8">
    <source>
        <dbReference type="ARBA" id="ARBA00023125"/>
    </source>
</evidence>
<keyword evidence="8" id="KW-0238">DNA-binding</keyword>
<dbReference type="PROSITE" id="PS50157">
    <property type="entry name" value="ZINC_FINGER_C2H2_2"/>
    <property type="match status" value="3"/>
</dbReference>
<keyword evidence="9" id="KW-0804">Transcription</keyword>
<dbReference type="GO" id="GO:0008270">
    <property type="term" value="F:zinc ion binding"/>
    <property type="evidence" value="ECO:0007669"/>
    <property type="project" value="UniProtKB-KW"/>
</dbReference>
<dbReference type="SUPFAM" id="SSF57667">
    <property type="entry name" value="beta-beta-alpha zinc fingers"/>
    <property type="match status" value="1"/>
</dbReference>
<reference evidence="13 14" key="1">
    <citation type="journal article" date="2024" name="bioRxiv">
        <title>A reference genome for Trichogramma kaykai: A tiny desert-dwelling parasitoid wasp with competing sex-ratio distorters.</title>
        <authorList>
            <person name="Culotta J."/>
            <person name="Lindsey A.R."/>
        </authorList>
    </citation>
    <scope>NUCLEOTIDE SEQUENCE [LARGE SCALE GENOMIC DNA]</scope>
    <source>
        <strain evidence="13 14">KSX58</strain>
    </source>
</reference>
<feature type="domain" description="C2H2-type" evidence="12">
    <location>
        <begin position="127"/>
        <end position="154"/>
    </location>
</feature>
<dbReference type="PANTHER" id="PTHR45925">
    <property type="entry name" value="ZINC FINGER PROTEIN"/>
    <property type="match status" value="1"/>
</dbReference>
<dbReference type="SMART" id="SM00355">
    <property type="entry name" value="ZnF_C2H2"/>
    <property type="match status" value="4"/>
</dbReference>
<evidence type="ECO:0000256" key="3">
    <source>
        <dbReference type="ARBA" id="ARBA00022723"/>
    </source>
</evidence>
<evidence type="ECO:0000256" key="5">
    <source>
        <dbReference type="ARBA" id="ARBA00022771"/>
    </source>
</evidence>
<dbReference type="InterPro" id="IPR051967">
    <property type="entry name" value="Krueppel_C2H2-ZF"/>
</dbReference>
<dbReference type="Gene3D" id="3.30.160.60">
    <property type="entry name" value="Classic Zinc Finger"/>
    <property type="match status" value="2"/>
</dbReference>
<evidence type="ECO:0000256" key="6">
    <source>
        <dbReference type="ARBA" id="ARBA00022833"/>
    </source>
</evidence>
<evidence type="ECO:0000256" key="2">
    <source>
        <dbReference type="ARBA" id="ARBA00006991"/>
    </source>
</evidence>
<evidence type="ECO:0000256" key="4">
    <source>
        <dbReference type="ARBA" id="ARBA00022737"/>
    </source>
</evidence>
<dbReference type="GO" id="GO:0005634">
    <property type="term" value="C:nucleus"/>
    <property type="evidence" value="ECO:0007669"/>
    <property type="project" value="UniProtKB-SubCell"/>
</dbReference>
<keyword evidence="7" id="KW-0805">Transcription regulation</keyword>
<keyword evidence="14" id="KW-1185">Reference proteome</keyword>
<dbReference type="InterPro" id="IPR013087">
    <property type="entry name" value="Znf_C2H2_type"/>
</dbReference>
<keyword evidence="10" id="KW-0539">Nucleus</keyword>
<evidence type="ECO:0000259" key="12">
    <source>
        <dbReference type="PROSITE" id="PS50157"/>
    </source>
</evidence>
<dbReference type="Proteomes" id="UP001627154">
    <property type="component" value="Unassembled WGS sequence"/>
</dbReference>
<protein>
    <recommendedName>
        <fullName evidence="12">C2H2-type domain-containing protein</fullName>
    </recommendedName>
</protein>
<proteinExistence type="inferred from homology"/>
<dbReference type="GO" id="GO:0003677">
    <property type="term" value="F:DNA binding"/>
    <property type="evidence" value="ECO:0007669"/>
    <property type="project" value="UniProtKB-KW"/>
</dbReference>
<evidence type="ECO:0000256" key="1">
    <source>
        <dbReference type="ARBA" id="ARBA00004123"/>
    </source>
</evidence>
<feature type="domain" description="C2H2-type" evidence="12">
    <location>
        <begin position="33"/>
        <end position="60"/>
    </location>
</feature>
<sequence>MDLLPLADWEEVMVAEISNKKPRKLRKSRGRRYPCPICGKGYATKSAMTSHAKYDCGKPPRFKCPYCGMMSKKKFNVQDHIRHIHPNKPISCQYQAKRQKSWSPEHGYKSQQKCLESATFNILTGKYHCPNCNNGYGRRDTMLGHYRYECGKAPRFKCPYCHLVSKKTSNIYQHIRCVHPNKVVTLVKLY</sequence>
<evidence type="ECO:0000313" key="13">
    <source>
        <dbReference type="EMBL" id="KAL3396316.1"/>
    </source>
</evidence>
<comment type="similarity">
    <text evidence="2">Belongs to the krueppel C2H2-type zinc-finger protein family.</text>
</comment>
<gene>
    <name evidence="13" type="ORF">TKK_009731</name>
</gene>
<name>A0ABD2WTE3_9HYME</name>
<evidence type="ECO:0000256" key="11">
    <source>
        <dbReference type="PROSITE-ProRule" id="PRU00042"/>
    </source>
</evidence>
<keyword evidence="3" id="KW-0479">Metal-binding</keyword>
<dbReference type="InterPro" id="IPR036236">
    <property type="entry name" value="Znf_C2H2_sf"/>
</dbReference>
<comment type="caution">
    <text evidence="13">The sequence shown here is derived from an EMBL/GenBank/DDBJ whole genome shotgun (WGS) entry which is preliminary data.</text>
</comment>
<evidence type="ECO:0000313" key="14">
    <source>
        <dbReference type="Proteomes" id="UP001627154"/>
    </source>
</evidence>
<dbReference type="EMBL" id="JBJJXI010000072">
    <property type="protein sequence ID" value="KAL3396316.1"/>
    <property type="molecule type" value="Genomic_DNA"/>
</dbReference>
<keyword evidence="5 11" id="KW-0863">Zinc-finger</keyword>
<evidence type="ECO:0000256" key="9">
    <source>
        <dbReference type="ARBA" id="ARBA00023163"/>
    </source>
</evidence>